<dbReference type="AlphaFoldDB" id="A0A1T0AVQ6"/>
<sequence length="488" mass="57060">MKKQLSILFALIAGANEVLAQEAKPEVVAPQLSAEPEVKIPSAKPTPVALAPVRHVEPKTLRFAVKELYQNQALTEQVVNLSIEQQNAVALQKALKVYASFAQKDEILLLFGQAQLAYLQGNLPQAIALYRQLIALKPELDVVRFQLAVTLFEDQQNEAAQGQFMQLRARQHLSQQSQQYIQVYLNALQQRETWNVNASAYYVRDNNVNNASSSPVIHSKNFQTLTKNSSMLPQKAQGVSYSLDVSRQFNLKHNHYLHFENNLSGKWYWDNHPQDEMYNRTLLGYAYKDAVQEWKALPFYQRQWSGNKRYNKSVGVRLEHSYWLNPRWQLSSVLDVAHHRYHDNQNLNGISALFSQTLFWQQSPTQYFYVGGDISRTTARDSQYANWYKALRLGWGKSWELFGLSSRLNLSIANRKYDDEARLSGWLNLGKRRDDNIYQANLTLWKRDWYWWKITPKLQFTWKKQQSNLPEMYSYQEKNIYLIFEKRF</sequence>
<dbReference type="Pfam" id="PF24575">
    <property type="entry name" value="TPR_Slam"/>
    <property type="match status" value="1"/>
</dbReference>
<evidence type="ECO:0008006" key="13">
    <source>
        <dbReference type="Google" id="ProtNLM"/>
    </source>
</evidence>
<dbReference type="Pfam" id="PF04575">
    <property type="entry name" value="SlipAM"/>
    <property type="match status" value="1"/>
</dbReference>
<keyword evidence="6" id="KW-0998">Cell outer membrane</keyword>
<accession>A0A1T0AVQ6</accession>
<name>A0A1T0AVQ6_9PAST</name>
<feature type="domain" description="Surface lipoprotein assembly modifier C-terminal" evidence="9">
    <location>
        <begin position="194"/>
        <end position="488"/>
    </location>
</feature>
<feature type="signal peptide" evidence="8">
    <location>
        <begin position="1"/>
        <end position="20"/>
    </location>
</feature>
<feature type="domain" description="Surface lipoprotein assembly modifier N-terminal TPR repeats region" evidence="10">
    <location>
        <begin position="63"/>
        <end position="164"/>
    </location>
</feature>
<feature type="chain" id="PRO_5012074679" description="DUF560 domain-containing protein" evidence="8">
    <location>
        <begin position="21"/>
        <end position="488"/>
    </location>
</feature>
<evidence type="ECO:0000259" key="9">
    <source>
        <dbReference type="Pfam" id="PF04575"/>
    </source>
</evidence>
<keyword evidence="3" id="KW-0812">Transmembrane</keyword>
<comment type="caution">
    <text evidence="11">The sequence shown here is derived from an EMBL/GenBank/DDBJ whole genome shotgun (WGS) entry which is preliminary data.</text>
</comment>
<keyword evidence="5" id="KW-0472">Membrane</keyword>
<dbReference type="Gene3D" id="1.25.40.10">
    <property type="entry name" value="Tetratricopeptide repeat domain"/>
    <property type="match status" value="1"/>
</dbReference>
<gene>
    <name evidence="11" type="ORF">B0188_10230</name>
</gene>
<dbReference type="SUPFAM" id="SSF48452">
    <property type="entry name" value="TPR-like"/>
    <property type="match status" value="1"/>
</dbReference>
<keyword evidence="12" id="KW-1185">Reference proteome</keyword>
<dbReference type="Proteomes" id="UP000190023">
    <property type="component" value="Unassembled WGS sequence"/>
</dbReference>
<evidence type="ECO:0000256" key="4">
    <source>
        <dbReference type="ARBA" id="ARBA00022729"/>
    </source>
</evidence>
<evidence type="ECO:0000256" key="5">
    <source>
        <dbReference type="ARBA" id="ARBA00023136"/>
    </source>
</evidence>
<dbReference type="STRING" id="123822.B0188_10230"/>
<dbReference type="InterPro" id="IPR007655">
    <property type="entry name" value="Slam_C"/>
</dbReference>
<comment type="subcellular location">
    <subcellularLocation>
        <location evidence="1">Cell outer membrane</location>
        <topology evidence="1">Multi-pass membrane protein</topology>
    </subcellularLocation>
</comment>
<comment type="similarity">
    <text evidence="7">Belongs to the Slam family.</text>
</comment>
<keyword evidence="4 8" id="KW-0732">Signal</keyword>
<keyword evidence="2" id="KW-1134">Transmembrane beta strand</keyword>
<reference evidence="11 12" key="1">
    <citation type="submission" date="2017-02" db="EMBL/GenBank/DDBJ databases">
        <title>Draft genome sequence of Haemophilus felis CCUG 31170 type strain.</title>
        <authorList>
            <person name="Engstrom-Jakobsson H."/>
            <person name="Salva-Serra F."/>
            <person name="Thorell K."/>
            <person name="Gonzales-Siles L."/>
            <person name="Karlsson R."/>
            <person name="Boulund F."/>
            <person name="Engstrand L."/>
            <person name="Kristiansson E."/>
            <person name="Moore E."/>
        </authorList>
    </citation>
    <scope>NUCLEOTIDE SEQUENCE [LARGE SCALE GENOMIC DNA]</scope>
    <source>
        <strain evidence="11 12">CCUG 31170</strain>
    </source>
</reference>
<evidence type="ECO:0000313" key="11">
    <source>
        <dbReference type="EMBL" id="OOS01160.1"/>
    </source>
</evidence>
<dbReference type="OrthoDB" id="7525402at2"/>
<evidence type="ECO:0000256" key="6">
    <source>
        <dbReference type="ARBA" id="ARBA00023237"/>
    </source>
</evidence>
<protein>
    <recommendedName>
        <fullName evidence="13">DUF560 domain-containing protein</fullName>
    </recommendedName>
</protein>
<evidence type="ECO:0000256" key="1">
    <source>
        <dbReference type="ARBA" id="ARBA00004571"/>
    </source>
</evidence>
<dbReference type="InterPro" id="IPR011990">
    <property type="entry name" value="TPR-like_helical_dom_sf"/>
</dbReference>
<evidence type="ECO:0000259" key="10">
    <source>
        <dbReference type="Pfam" id="PF24575"/>
    </source>
</evidence>
<evidence type="ECO:0000256" key="8">
    <source>
        <dbReference type="SAM" id="SignalP"/>
    </source>
</evidence>
<proteinExistence type="inferred from homology"/>
<evidence type="ECO:0000256" key="3">
    <source>
        <dbReference type="ARBA" id="ARBA00022692"/>
    </source>
</evidence>
<evidence type="ECO:0000313" key="12">
    <source>
        <dbReference type="Proteomes" id="UP000190023"/>
    </source>
</evidence>
<evidence type="ECO:0000256" key="7">
    <source>
        <dbReference type="ARBA" id="ARBA00023609"/>
    </source>
</evidence>
<organism evidence="11 12">
    <name type="scientific">[Haemophilus] felis</name>
    <dbReference type="NCBI Taxonomy" id="123822"/>
    <lineage>
        <taxon>Bacteria</taxon>
        <taxon>Pseudomonadati</taxon>
        <taxon>Pseudomonadota</taxon>
        <taxon>Gammaproteobacteria</taxon>
        <taxon>Pasteurellales</taxon>
        <taxon>Pasteurellaceae</taxon>
    </lineage>
</organism>
<evidence type="ECO:0000256" key="2">
    <source>
        <dbReference type="ARBA" id="ARBA00022452"/>
    </source>
</evidence>
<dbReference type="InterPro" id="IPR057556">
    <property type="entry name" value="TPR_Slam"/>
</dbReference>
<dbReference type="GO" id="GO:0009279">
    <property type="term" value="C:cell outer membrane"/>
    <property type="evidence" value="ECO:0007669"/>
    <property type="project" value="UniProtKB-SubCell"/>
</dbReference>
<dbReference type="EMBL" id="MUYB01000049">
    <property type="protein sequence ID" value="OOS01160.1"/>
    <property type="molecule type" value="Genomic_DNA"/>
</dbReference>